<feature type="compositionally biased region" description="Basic and acidic residues" evidence="1">
    <location>
        <begin position="78"/>
        <end position="87"/>
    </location>
</feature>
<organism evidence="3">
    <name type="scientific">Laccaria bicolor (strain S238N-H82 / ATCC MYA-4686)</name>
    <name type="common">Bicoloured deceiver</name>
    <name type="synonym">Laccaria laccata var. bicolor</name>
    <dbReference type="NCBI Taxonomy" id="486041"/>
    <lineage>
        <taxon>Eukaryota</taxon>
        <taxon>Fungi</taxon>
        <taxon>Dikarya</taxon>
        <taxon>Basidiomycota</taxon>
        <taxon>Agaricomycotina</taxon>
        <taxon>Agaricomycetes</taxon>
        <taxon>Agaricomycetidae</taxon>
        <taxon>Agaricales</taxon>
        <taxon>Agaricineae</taxon>
        <taxon>Hydnangiaceae</taxon>
        <taxon>Laccaria</taxon>
    </lineage>
</organism>
<dbReference type="OrthoDB" id="10423730at2759"/>
<evidence type="ECO:0000313" key="2">
    <source>
        <dbReference type="EMBL" id="EDR01211.1"/>
    </source>
</evidence>
<keyword evidence="3" id="KW-1185">Reference proteome</keyword>
<evidence type="ECO:0000256" key="1">
    <source>
        <dbReference type="SAM" id="MobiDB-lite"/>
    </source>
</evidence>
<dbReference type="Proteomes" id="UP000001194">
    <property type="component" value="Unassembled WGS sequence"/>
</dbReference>
<gene>
    <name evidence="2" type="ORF">LACBIDRAFT_312309</name>
</gene>
<dbReference type="EMBL" id="DS547141">
    <property type="protein sequence ID" value="EDR01211.1"/>
    <property type="molecule type" value="Genomic_DNA"/>
</dbReference>
<feature type="region of interest" description="Disordered" evidence="1">
    <location>
        <begin position="1"/>
        <end position="219"/>
    </location>
</feature>
<name>B0DVX6_LACBS</name>
<accession>B0DVX6</accession>
<dbReference type="KEGG" id="lbc:LACBIDRAFT_312309"/>
<dbReference type="HOGENOM" id="CLU_1261704_0_0_1"/>
<sequence>MDKDNKLRLLQANHPPPNTQKKTARSQRPTQAVPDDNPPDDDIYVPESEDPEGGSEDEVLDESDDDNAPRPTGKKKSKGELRKRIEAARTPATPSMDGNKRKAAEGPGVAISETAQKKPKKVNKGLRNDWNTKATSNDNEDRLLTEVQPSHRCSASANSGMSISSLHGDVPPSSGGEGSDVDQMGGVSDDAGELAEHRGLAEKLKATLRHGTKNTQLSA</sequence>
<feature type="compositionally biased region" description="Low complexity" evidence="1">
    <location>
        <begin position="154"/>
        <end position="165"/>
    </location>
</feature>
<reference evidence="2 3" key="1">
    <citation type="journal article" date="2008" name="Nature">
        <title>The genome of Laccaria bicolor provides insights into mycorrhizal symbiosis.</title>
        <authorList>
            <person name="Martin F."/>
            <person name="Aerts A."/>
            <person name="Ahren D."/>
            <person name="Brun A."/>
            <person name="Danchin E.G.J."/>
            <person name="Duchaussoy F."/>
            <person name="Gibon J."/>
            <person name="Kohler A."/>
            <person name="Lindquist E."/>
            <person name="Pereda V."/>
            <person name="Salamov A."/>
            <person name="Shapiro H.J."/>
            <person name="Wuyts J."/>
            <person name="Blaudez D."/>
            <person name="Buee M."/>
            <person name="Brokstein P."/>
            <person name="Canbaeck B."/>
            <person name="Cohen D."/>
            <person name="Courty P.E."/>
            <person name="Coutinho P.M."/>
            <person name="Delaruelle C."/>
            <person name="Detter J.C."/>
            <person name="Deveau A."/>
            <person name="DiFazio S."/>
            <person name="Duplessis S."/>
            <person name="Fraissinet-Tachet L."/>
            <person name="Lucic E."/>
            <person name="Frey-Klett P."/>
            <person name="Fourrey C."/>
            <person name="Feussner I."/>
            <person name="Gay G."/>
            <person name="Grimwood J."/>
            <person name="Hoegger P.J."/>
            <person name="Jain P."/>
            <person name="Kilaru S."/>
            <person name="Labbe J."/>
            <person name="Lin Y.C."/>
            <person name="Legue V."/>
            <person name="Le Tacon F."/>
            <person name="Marmeisse R."/>
            <person name="Melayah D."/>
            <person name="Montanini B."/>
            <person name="Muratet M."/>
            <person name="Nehls U."/>
            <person name="Niculita-Hirzel H."/>
            <person name="Oudot-Le Secq M.P."/>
            <person name="Peter M."/>
            <person name="Quesneville H."/>
            <person name="Rajashekar B."/>
            <person name="Reich M."/>
            <person name="Rouhier N."/>
            <person name="Schmutz J."/>
            <person name="Yin T."/>
            <person name="Chalot M."/>
            <person name="Henrissat B."/>
            <person name="Kuees U."/>
            <person name="Lucas S."/>
            <person name="Van de Peer Y."/>
            <person name="Podila G.K."/>
            <person name="Polle A."/>
            <person name="Pukkila P.J."/>
            <person name="Richardson P.M."/>
            <person name="Rouze P."/>
            <person name="Sanders I.R."/>
            <person name="Stajich J.E."/>
            <person name="Tunlid A."/>
            <person name="Tuskan G."/>
            <person name="Grigoriev I.V."/>
        </authorList>
    </citation>
    <scope>NUCLEOTIDE SEQUENCE [LARGE SCALE GENOMIC DNA]</scope>
    <source>
        <strain evidence="3">S238N-H82 / ATCC MYA-4686</strain>
    </source>
</reference>
<evidence type="ECO:0000313" key="3">
    <source>
        <dbReference type="Proteomes" id="UP000001194"/>
    </source>
</evidence>
<feature type="compositionally biased region" description="Acidic residues" evidence="1">
    <location>
        <begin position="37"/>
        <end position="66"/>
    </location>
</feature>
<feature type="compositionally biased region" description="Basic and acidic residues" evidence="1">
    <location>
        <begin position="194"/>
        <end position="205"/>
    </location>
</feature>
<proteinExistence type="predicted"/>
<dbReference type="RefSeq" id="XP_001888087.1">
    <property type="nucleotide sequence ID" value="XM_001888052.1"/>
</dbReference>
<dbReference type="InParanoid" id="B0DVX6"/>
<protein>
    <submittedName>
        <fullName evidence="2">Predicted protein</fullName>
    </submittedName>
</protein>
<dbReference type="AlphaFoldDB" id="B0DVX6"/>
<dbReference type="GeneID" id="6083761"/>